<feature type="modified residue" description="N6-(pyridoxal phosphate)lysine" evidence="5">
    <location>
        <position position="327"/>
    </location>
</feature>
<dbReference type="PANTHER" id="PTHR11986">
    <property type="entry name" value="AMINOTRANSFERASE CLASS III"/>
    <property type="match status" value="1"/>
</dbReference>
<dbReference type="EMBL" id="ABCB02000021">
    <property type="protein sequence ID" value="EDO59601.1"/>
    <property type="molecule type" value="Genomic_DNA"/>
</dbReference>
<evidence type="ECO:0000256" key="5">
    <source>
        <dbReference type="HAMAP-Rule" id="MF_01107"/>
    </source>
</evidence>
<evidence type="ECO:0000256" key="2">
    <source>
        <dbReference type="ARBA" id="ARBA00022605"/>
    </source>
</evidence>
<dbReference type="InterPro" id="IPR015422">
    <property type="entry name" value="PyrdxlP-dep_Trfase_small"/>
</dbReference>
<name>A7VYH3_9FIRM</name>
<comment type="subcellular location">
    <subcellularLocation>
        <location evidence="5">Cytoplasm</location>
    </subcellularLocation>
</comment>
<feature type="binding site" evidence="5">
    <location>
        <position position="216"/>
    </location>
    <ligand>
        <name>N(2)-acetyl-L-ornithine</name>
        <dbReference type="ChEBI" id="CHEBI:57805"/>
    </ligand>
</feature>
<reference evidence="6 7" key="2">
    <citation type="submission" date="2007-08" db="EMBL/GenBank/DDBJ databases">
        <authorList>
            <person name="Fulton L."/>
            <person name="Clifton S."/>
            <person name="Fulton B."/>
            <person name="Xu J."/>
            <person name="Minx P."/>
            <person name="Pepin K.H."/>
            <person name="Johnson M."/>
            <person name="Thiruvilangam P."/>
            <person name="Bhonagiri V."/>
            <person name="Nash W.E."/>
            <person name="Wang C."/>
            <person name="Mardis E.R."/>
            <person name="Wilson R.K."/>
        </authorList>
    </citation>
    <scope>NUCLEOTIDE SEQUENCE [LARGE SCALE GENOMIC DNA]</scope>
    <source>
        <strain evidence="6 7">DSM 753</strain>
    </source>
</reference>
<evidence type="ECO:0000256" key="4">
    <source>
        <dbReference type="ARBA" id="ARBA00022898"/>
    </source>
</evidence>
<dbReference type="GO" id="GO:0030170">
    <property type="term" value="F:pyridoxal phosphate binding"/>
    <property type="evidence" value="ECO:0007669"/>
    <property type="project" value="InterPro"/>
</dbReference>
<proteinExistence type="inferred from homology"/>
<dbReference type="GO" id="GO:0003992">
    <property type="term" value="F:N2-acetyl-L-ornithine:2-oxoglutarate 5-aminotransferase activity"/>
    <property type="evidence" value="ECO:0007669"/>
    <property type="project" value="UniProtKB-UniRule"/>
</dbReference>
<dbReference type="FunFam" id="3.40.640.10:FF:000004">
    <property type="entry name" value="Acetylornithine aminotransferase"/>
    <property type="match status" value="1"/>
</dbReference>
<keyword evidence="5" id="KW-0055">Arginine biosynthesis</keyword>
<sequence>MTEDQKNFAAGRPEGKTLAGTLLAGMKALPALPACFRRMKHGGQIRNSIPFEGRIRVCSGPFSGRLDYGKKRGSSMNFEEVKRQEQENLMPTYGRFPVALVYGKGAVAVDTEGKEYIDFTSGIGVNSLGYCDDGWVSAVAKQAGAIQHMSNLYYSPVQTSLAAELCRLTGFGRVFFCNSGAEANECAIKLARKYSADKYGKQRTEIVTLVNSFHGRTVTTLAATGQDVFHEHFWPFTEGFSYARANDFESLLSCVTENTCAVLIELIQGEGGVMPLEKEFVRKTAALCKEKDILLMIDEVQTGVGRTGSLYCYEQYGIEPDVITSAKGLGGGLPIGACLCASRLGEVLGAGMHGTTFGGNPVSCAGGLEVLQRVAKDSFLRSVEEKGRYLREKLSKMAGVQELRGLGMMIGIVLAKDNAKEVAGRCVKNGLLVLTAKTVLRLLPPLNITYEEIDQGLEILEKSILEG</sequence>
<comment type="catalytic activity">
    <reaction evidence="5">
        <text>N(2)-acetyl-L-ornithine + 2-oxoglutarate = N-acetyl-L-glutamate 5-semialdehyde + L-glutamate</text>
        <dbReference type="Rhea" id="RHEA:18049"/>
        <dbReference type="ChEBI" id="CHEBI:16810"/>
        <dbReference type="ChEBI" id="CHEBI:29123"/>
        <dbReference type="ChEBI" id="CHEBI:29985"/>
        <dbReference type="ChEBI" id="CHEBI:57805"/>
        <dbReference type="EC" id="2.6.1.11"/>
    </reaction>
</comment>
<dbReference type="InterPro" id="IPR049704">
    <property type="entry name" value="Aminotrans_3_PPA_site"/>
</dbReference>
<comment type="caution">
    <text evidence="6">The sequence shown here is derived from an EMBL/GenBank/DDBJ whole genome shotgun (WGS) entry which is preliminary data.</text>
</comment>
<keyword evidence="1 5" id="KW-0032">Aminotransferase</keyword>
<dbReference type="SUPFAM" id="SSF53383">
    <property type="entry name" value="PLP-dependent transferases"/>
    <property type="match status" value="1"/>
</dbReference>
<comment type="subunit">
    <text evidence="5">Homodimer.</text>
</comment>
<reference evidence="6 7" key="1">
    <citation type="submission" date="2007-08" db="EMBL/GenBank/DDBJ databases">
        <title>Draft genome sequence of Clostridium leptum (DSM 753).</title>
        <authorList>
            <person name="Sudarsanam P."/>
            <person name="Ley R."/>
            <person name="Guruge J."/>
            <person name="Turnbaugh P.J."/>
            <person name="Mahowald M."/>
            <person name="Liep D."/>
            <person name="Gordon J."/>
        </authorList>
    </citation>
    <scope>NUCLEOTIDE SEQUENCE [LARGE SCALE GENOMIC DNA]</scope>
    <source>
        <strain evidence="6 7">DSM 753</strain>
    </source>
</reference>
<dbReference type="HAMAP" id="MF_01107">
    <property type="entry name" value="ArgD_aminotrans_3"/>
    <property type="match status" value="1"/>
</dbReference>
<dbReference type="PROSITE" id="PS00600">
    <property type="entry name" value="AA_TRANSFER_CLASS_3"/>
    <property type="match status" value="1"/>
</dbReference>
<dbReference type="NCBIfam" id="NF002325">
    <property type="entry name" value="PRK01278.1"/>
    <property type="match status" value="1"/>
</dbReference>
<keyword evidence="4 5" id="KW-0663">Pyridoxal phosphate</keyword>
<dbReference type="eggNOG" id="COG4992">
    <property type="taxonomic scope" value="Bacteria"/>
</dbReference>
<dbReference type="GO" id="GO:0005737">
    <property type="term" value="C:cytoplasm"/>
    <property type="evidence" value="ECO:0007669"/>
    <property type="project" value="UniProtKB-SubCell"/>
</dbReference>
<dbReference type="NCBIfam" id="TIGR00707">
    <property type="entry name" value="argD"/>
    <property type="match status" value="1"/>
</dbReference>
<feature type="binding site" evidence="5">
    <location>
        <position position="213"/>
    </location>
    <ligand>
        <name>pyridoxal 5'-phosphate</name>
        <dbReference type="ChEBI" id="CHEBI:597326"/>
    </ligand>
</feature>
<dbReference type="Proteomes" id="UP000003490">
    <property type="component" value="Unassembled WGS sequence"/>
</dbReference>
<dbReference type="UniPathway" id="UPA00068">
    <property type="reaction ID" value="UER00109"/>
</dbReference>
<dbReference type="InterPro" id="IPR004636">
    <property type="entry name" value="AcOrn/SuccOrn_fam"/>
</dbReference>
<comment type="cofactor">
    <cofactor evidence="5">
        <name>pyridoxal 5'-phosphate</name>
        <dbReference type="ChEBI" id="CHEBI:597326"/>
    </cofactor>
    <text evidence="5">Binds 1 pyridoxal phosphate per subunit.</text>
</comment>
<dbReference type="GO" id="GO:0006526">
    <property type="term" value="P:L-arginine biosynthetic process"/>
    <property type="evidence" value="ECO:0007669"/>
    <property type="project" value="UniProtKB-UniRule"/>
</dbReference>
<protein>
    <recommendedName>
        <fullName evidence="5">Acetylornithine aminotransferase</fullName>
        <shortName evidence="5">ACOAT</shortName>
        <ecNumber evidence="5">2.6.1.11</ecNumber>
    </recommendedName>
</protein>
<feature type="binding site" evidence="5">
    <location>
        <position position="356"/>
    </location>
    <ligand>
        <name>pyridoxal 5'-phosphate</name>
        <dbReference type="ChEBI" id="CHEBI:597326"/>
    </ligand>
</feature>
<gene>
    <name evidence="5 6" type="primary">argD</name>
    <name evidence="6" type="ORF">CLOLEP_03651</name>
</gene>
<feature type="binding site" evidence="5">
    <location>
        <begin position="298"/>
        <end position="301"/>
    </location>
    <ligand>
        <name>pyridoxal 5'-phosphate</name>
        <dbReference type="ChEBI" id="CHEBI:597326"/>
    </ligand>
</feature>
<comment type="miscellaneous">
    <text evidence="5">May also have succinyldiaminopimelate aminotransferase activity, thus carrying out the corresponding step in lysine biosynthesis.</text>
</comment>
<dbReference type="Pfam" id="PF00202">
    <property type="entry name" value="Aminotran_3"/>
    <property type="match status" value="1"/>
</dbReference>
<dbReference type="PANTHER" id="PTHR11986:SF79">
    <property type="entry name" value="ACETYLORNITHINE AMINOTRANSFERASE, MITOCHONDRIAL"/>
    <property type="match status" value="1"/>
</dbReference>
<comment type="similarity">
    <text evidence="5">Belongs to the class-III pyridoxal-phosphate-dependent aminotransferase family. ArgD subfamily.</text>
</comment>
<dbReference type="EC" id="2.6.1.11" evidence="5"/>
<organism evidence="6 7">
    <name type="scientific">[Clostridium] leptum DSM 753</name>
    <dbReference type="NCBI Taxonomy" id="428125"/>
    <lineage>
        <taxon>Bacteria</taxon>
        <taxon>Bacillati</taxon>
        <taxon>Bacillota</taxon>
        <taxon>Clostridia</taxon>
        <taxon>Eubacteriales</taxon>
        <taxon>Oscillospiraceae</taxon>
        <taxon>Oscillospiraceae incertae sedis</taxon>
    </lineage>
</organism>
<accession>A7VYH3</accession>
<evidence type="ECO:0000313" key="6">
    <source>
        <dbReference type="EMBL" id="EDO59601.1"/>
    </source>
</evidence>
<comment type="pathway">
    <text evidence="5">Amino-acid biosynthesis; L-arginine biosynthesis; N(2)-acetyl-L-ornithine from L-glutamate: step 4/4.</text>
</comment>
<dbReference type="InterPro" id="IPR015421">
    <property type="entry name" value="PyrdxlP-dep_Trfase_major"/>
</dbReference>
<keyword evidence="5" id="KW-0963">Cytoplasm</keyword>
<keyword evidence="2 5" id="KW-0028">Amino-acid biosynthesis</keyword>
<evidence type="ECO:0000313" key="7">
    <source>
        <dbReference type="Proteomes" id="UP000003490"/>
    </source>
</evidence>
<evidence type="ECO:0000256" key="3">
    <source>
        <dbReference type="ARBA" id="ARBA00022679"/>
    </source>
</evidence>
<feature type="binding site" evidence="5">
    <location>
        <position position="355"/>
    </location>
    <ligand>
        <name>N(2)-acetyl-L-ornithine</name>
        <dbReference type="ChEBI" id="CHEBI:57805"/>
    </ligand>
</feature>
<dbReference type="GO" id="GO:0042802">
    <property type="term" value="F:identical protein binding"/>
    <property type="evidence" value="ECO:0007669"/>
    <property type="project" value="TreeGrafter"/>
</dbReference>
<dbReference type="Gene3D" id="3.40.640.10">
    <property type="entry name" value="Type I PLP-dependent aspartate aminotransferase-like (Major domain)"/>
    <property type="match status" value="1"/>
</dbReference>
<dbReference type="InterPro" id="IPR050103">
    <property type="entry name" value="Class-III_PLP-dep_AT"/>
</dbReference>
<dbReference type="CDD" id="cd00610">
    <property type="entry name" value="OAT_like"/>
    <property type="match status" value="1"/>
</dbReference>
<keyword evidence="3 5" id="KW-0808">Transferase</keyword>
<dbReference type="HOGENOM" id="CLU_016922_10_1_9"/>
<dbReference type="InterPro" id="IPR015424">
    <property type="entry name" value="PyrdxlP-dep_Trfase"/>
</dbReference>
<evidence type="ECO:0000256" key="1">
    <source>
        <dbReference type="ARBA" id="ARBA00022576"/>
    </source>
</evidence>
<dbReference type="InterPro" id="IPR005814">
    <property type="entry name" value="Aminotrans_3"/>
</dbReference>
<dbReference type="Gene3D" id="3.90.1150.10">
    <property type="entry name" value="Aspartate Aminotransferase, domain 1"/>
    <property type="match status" value="1"/>
</dbReference>
<feature type="binding site" evidence="5">
    <location>
        <begin position="180"/>
        <end position="181"/>
    </location>
    <ligand>
        <name>pyridoxal 5'-phosphate</name>
        <dbReference type="ChEBI" id="CHEBI:597326"/>
    </ligand>
</feature>
<dbReference type="AlphaFoldDB" id="A7VYH3"/>